<protein>
    <submittedName>
        <fullName evidence="1">Uncharacterized protein</fullName>
    </submittedName>
</protein>
<dbReference type="EMBL" id="HACG01023258">
    <property type="protein sequence ID" value="CEK70123.1"/>
    <property type="molecule type" value="Transcribed_RNA"/>
</dbReference>
<reference evidence="1" key="1">
    <citation type="submission" date="2014-12" db="EMBL/GenBank/DDBJ databases">
        <title>Insight into the proteome of Arion vulgaris.</title>
        <authorList>
            <person name="Aradska J."/>
            <person name="Bulat T."/>
            <person name="Smidak R."/>
            <person name="Sarate P."/>
            <person name="Gangsoo J."/>
            <person name="Sialana F."/>
            <person name="Bilban M."/>
            <person name="Lubec G."/>
        </authorList>
    </citation>
    <scope>NUCLEOTIDE SEQUENCE</scope>
    <source>
        <tissue evidence="1">Skin</tissue>
    </source>
</reference>
<dbReference type="AlphaFoldDB" id="A0A0B6ZNJ5"/>
<gene>
    <name evidence="1" type="primary">ORF72922</name>
</gene>
<evidence type="ECO:0000313" key="1">
    <source>
        <dbReference type="EMBL" id="CEK70123.1"/>
    </source>
</evidence>
<organism evidence="1">
    <name type="scientific">Arion vulgaris</name>
    <dbReference type="NCBI Taxonomy" id="1028688"/>
    <lineage>
        <taxon>Eukaryota</taxon>
        <taxon>Metazoa</taxon>
        <taxon>Spiralia</taxon>
        <taxon>Lophotrochozoa</taxon>
        <taxon>Mollusca</taxon>
        <taxon>Gastropoda</taxon>
        <taxon>Heterobranchia</taxon>
        <taxon>Euthyneura</taxon>
        <taxon>Panpulmonata</taxon>
        <taxon>Eupulmonata</taxon>
        <taxon>Stylommatophora</taxon>
        <taxon>Helicina</taxon>
        <taxon>Arionoidea</taxon>
        <taxon>Arionidae</taxon>
        <taxon>Arion</taxon>
    </lineage>
</organism>
<name>A0A0B6ZNJ5_9EUPU</name>
<proteinExistence type="predicted"/>
<sequence length="87" mass="9948">MFERASQHQAAIGLANPIQANYQPTPMYCRKPTCSWCFNEDFVDIIMTLETTTPPKVSSKILGRLCSTLQNMLSVHQHCKTWSVHQH</sequence>
<accession>A0A0B6ZNJ5</accession>